<dbReference type="InterPro" id="IPR025486">
    <property type="entry name" value="DUF4378"/>
</dbReference>
<name>A0A0K9P3H2_ZOSMR</name>
<evidence type="ECO:0008006" key="6">
    <source>
        <dbReference type="Google" id="ProtNLM"/>
    </source>
</evidence>
<feature type="domain" description="DUF3741" evidence="2">
    <location>
        <begin position="105"/>
        <end position="129"/>
    </location>
</feature>
<feature type="region of interest" description="Disordered" evidence="1">
    <location>
        <begin position="171"/>
        <end position="196"/>
    </location>
</feature>
<protein>
    <recommendedName>
        <fullName evidence="6">DUF4378 domain-containing protein</fullName>
    </recommendedName>
</protein>
<dbReference type="PANTHER" id="PTHR47071">
    <property type="entry name" value="PROTEIN TRM32"/>
    <property type="match status" value="1"/>
</dbReference>
<organism evidence="4 5">
    <name type="scientific">Zostera marina</name>
    <name type="common">Eelgrass</name>
    <dbReference type="NCBI Taxonomy" id="29655"/>
    <lineage>
        <taxon>Eukaryota</taxon>
        <taxon>Viridiplantae</taxon>
        <taxon>Streptophyta</taxon>
        <taxon>Embryophyta</taxon>
        <taxon>Tracheophyta</taxon>
        <taxon>Spermatophyta</taxon>
        <taxon>Magnoliopsida</taxon>
        <taxon>Liliopsida</taxon>
        <taxon>Zosteraceae</taxon>
        <taxon>Zostera</taxon>
    </lineage>
</organism>
<feature type="compositionally biased region" description="Basic residues" evidence="1">
    <location>
        <begin position="276"/>
        <end position="288"/>
    </location>
</feature>
<dbReference type="InterPro" id="IPR022212">
    <property type="entry name" value="DUF3741"/>
</dbReference>
<dbReference type="Proteomes" id="UP000036987">
    <property type="component" value="Unassembled WGS sequence"/>
</dbReference>
<evidence type="ECO:0000256" key="1">
    <source>
        <dbReference type="SAM" id="MobiDB-lite"/>
    </source>
</evidence>
<evidence type="ECO:0000259" key="3">
    <source>
        <dbReference type="Pfam" id="PF14309"/>
    </source>
</evidence>
<keyword evidence="5" id="KW-1185">Reference proteome</keyword>
<comment type="caution">
    <text evidence="4">The sequence shown here is derived from an EMBL/GenBank/DDBJ whole genome shotgun (WGS) entry which is preliminary data.</text>
</comment>
<feature type="compositionally biased region" description="Acidic residues" evidence="1">
    <location>
        <begin position="181"/>
        <end position="193"/>
    </location>
</feature>
<feature type="domain" description="DUF4378" evidence="3">
    <location>
        <begin position="378"/>
        <end position="537"/>
    </location>
</feature>
<dbReference type="InterPro" id="IPR044257">
    <property type="entry name" value="TRM32-like"/>
</dbReference>
<gene>
    <name evidence="4" type="ORF">ZOSMA_446G00070</name>
</gene>
<dbReference type="EMBL" id="LFYR01001322">
    <property type="protein sequence ID" value="KMZ62770.1"/>
    <property type="molecule type" value="Genomic_DNA"/>
</dbReference>
<accession>A0A0K9P3H2</accession>
<dbReference type="PANTHER" id="PTHR47071:SF9">
    <property type="entry name" value="TRM32-LIKE PROTEIN (DUF3741)"/>
    <property type="match status" value="1"/>
</dbReference>
<feature type="region of interest" description="Disordered" evidence="1">
    <location>
        <begin position="323"/>
        <end position="353"/>
    </location>
</feature>
<evidence type="ECO:0000259" key="2">
    <source>
        <dbReference type="Pfam" id="PF12552"/>
    </source>
</evidence>
<dbReference type="Pfam" id="PF12552">
    <property type="entry name" value="DUF3741"/>
    <property type="match status" value="1"/>
</dbReference>
<evidence type="ECO:0000313" key="4">
    <source>
        <dbReference type="EMBL" id="KMZ62770.1"/>
    </source>
</evidence>
<feature type="region of interest" description="Disordered" evidence="1">
    <location>
        <begin position="266"/>
        <end position="293"/>
    </location>
</feature>
<dbReference type="OrthoDB" id="758104at2759"/>
<proteinExistence type="predicted"/>
<dbReference type="Pfam" id="PF14309">
    <property type="entry name" value="DUF4378"/>
    <property type="match status" value="1"/>
</dbReference>
<sequence length="557" mass="63812">MSRLSSIHHHLDCEEYLLSDELESTYDLFEDGNLSIFQMDDTSIEYYSSENLDSLVVDGYNSDPGSTQTHRHHESDEFEKQRILQEKINEVKSCTQGREAGRGRSFVDALELFNANREVFLQIIQNPDSVVSENYFRDLRNSSTSFIKRGSPSSEDFKSFPSLRKLKIGKKKKKKKKKKEEEEEDEVVGEEEQKEAGKMVVGDRISMDGVLHRIPYGRSLSLSSTQKDGVIGSSYASRRRFTKSRSLSESLEQYSSLLESAASATKLSPSLEHSRSFTRHLSSTKRPTKSLSSKSLTRILSMTEFDVGSRIASNFHQRISDIDDNNLTSKKPKTEEPSISAVIEEEEEEEKPEPLDVKITKMNEKAETLSRINNTSTEFDYMISILKKSGFGGGGGTPDSEHYLQLDHSLFEESERMTTDCDDVNLNHLLLFDLINQVLMEIWENSFAIQPWLKRFGHRRQLRPTFPALESRVLLDDICGSIGWYLSYESSRSDRAIEYVVSRDVERSDDGWMNVGYEIDDVGVDFEEMILDDVLDDVIEDLLDSNHHCEYDYGLYY</sequence>
<dbReference type="AlphaFoldDB" id="A0A0K9P3H2"/>
<reference evidence="5" key="1">
    <citation type="journal article" date="2016" name="Nature">
        <title>The genome of the seagrass Zostera marina reveals angiosperm adaptation to the sea.</title>
        <authorList>
            <person name="Olsen J.L."/>
            <person name="Rouze P."/>
            <person name="Verhelst B."/>
            <person name="Lin Y.-C."/>
            <person name="Bayer T."/>
            <person name="Collen J."/>
            <person name="Dattolo E."/>
            <person name="De Paoli E."/>
            <person name="Dittami S."/>
            <person name="Maumus F."/>
            <person name="Michel G."/>
            <person name="Kersting A."/>
            <person name="Lauritano C."/>
            <person name="Lohaus R."/>
            <person name="Toepel M."/>
            <person name="Tonon T."/>
            <person name="Vanneste K."/>
            <person name="Amirebrahimi M."/>
            <person name="Brakel J."/>
            <person name="Bostroem C."/>
            <person name="Chovatia M."/>
            <person name="Grimwood J."/>
            <person name="Jenkins J.W."/>
            <person name="Jueterbock A."/>
            <person name="Mraz A."/>
            <person name="Stam W.T."/>
            <person name="Tice H."/>
            <person name="Bornberg-Bauer E."/>
            <person name="Green P.J."/>
            <person name="Pearson G.A."/>
            <person name="Procaccini G."/>
            <person name="Duarte C.M."/>
            <person name="Schmutz J."/>
            <person name="Reusch T.B.H."/>
            <person name="Van de Peer Y."/>
        </authorList>
    </citation>
    <scope>NUCLEOTIDE SEQUENCE [LARGE SCALE GENOMIC DNA]</scope>
    <source>
        <strain evidence="5">cv. Finnish</strain>
    </source>
</reference>
<evidence type="ECO:0000313" key="5">
    <source>
        <dbReference type="Proteomes" id="UP000036987"/>
    </source>
</evidence>